<proteinExistence type="predicted"/>
<evidence type="ECO:0000313" key="3">
    <source>
        <dbReference type="Proteomes" id="UP000001312"/>
    </source>
</evidence>
<organism evidence="2 3">
    <name type="scientific">Sclerotinia sclerotiorum (strain ATCC 18683 / 1980 / Ss-1)</name>
    <name type="common">White mold</name>
    <name type="synonym">Whetzelinia sclerotiorum</name>
    <dbReference type="NCBI Taxonomy" id="665079"/>
    <lineage>
        <taxon>Eukaryota</taxon>
        <taxon>Fungi</taxon>
        <taxon>Dikarya</taxon>
        <taxon>Ascomycota</taxon>
        <taxon>Pezizomycotina</taxon>
        <taxon>Leotiomycetes</taxon>
        <taxon>Helotiales</taxon>
        <taxon>Sclerotiniaceae</taxon>
        <taxon>Sclerotinia</taxon>
    </lineage>
</organism>
<name>A7ECK5_SCLS1</name>
<dbReference type="EMBL" id="CH476623">
    <property type="protein sequence ID" value="EDO00184.1"/>
    <property type="molecule type" value="Genomic_DNA"/>
</dbReference>
<keyword evidence="3" id="KW-1185">Reference proteome</keyword>
<sequence>MAVSDGESMRSGYQGRCSPTILSPWSTSLWGLSSFRDPRIPVPSLNMSSQTSDESVPHILNESQIY</sequence>
<feature type="region of interest" description="Disordered" evidence="1">
    <location>
        <begin position="44"/>
        <end position="66"/>
    </location>
</feature>
<dbReference type="RefSeq" id="XP_001596821.1">
    <property type="nucleotide sequence ID" value="XM_001596771.1"/>
</dbReference>
<accession>A7ECK5</accession>
<dbReference type="KEGG" id="ssl:SS1G_03044"/>
<feature type="compositionally biased region" description="Polar residues" evidence="1">
    <location>
        <begin position="45"/>
        <end position="54"/>
    </location>
</feature>
<dbReference type="HOGENOM" id="CLU_2832707_0_0_1"/>
<reference evidence="3" key="1">
    <citation type="journal article" date="2011" name="PLoS Genet.">
        <title>Genomic analysis of the necrotrophic fungal pathogens Sclerotinia sclerotiorum and Botrytis cinerea.</title>
        <authorList>
            <person name="Amselem J."/>
            <person name="Cuomo C.A."/>
            <person name="van Kan J.A."/>
            <person name="Viaud M."/>
            <person name="Benito E.P."/>
            <person name="Couloux A."/>
            <person name="Coutinho P.M."/>
            <person name="de Vries R.P."/>
            <person name="Dyer P.S."/>
            <person name="Fillinger S."/>
            <person name="Fournier E."/>
            <person name="Gout L."/>
            <person name="Hahn M."/>
            <person name="Kohn L."/>
            <person name="Lapalu N."/>
            <person name="Plummer K.M."/>
            <person name="Pradier J.M."/>
            <person name="Quevillon E."/>
            <person name="Sharon A."/>
            <person name="Simon A."/>
            <person name="ten Have A."/>
            <person name="Tudzynski B."/>
            <person name="Tudzynski P."/>
            <person name="Wincker P."/>
            <person name="Andrew M."/>
            <person name="Anthouard V."/>
            <person name="Beever R.E."/>
            <person name="Beffa R."/>
            <person name="Benoit I."/>
            <person name="Bouzid O."/>
            <person name="Brault B."/>
            <person name="Chen Z."/>
            <person name="Choquer M."/>
            <person name="Collemare J."/>
            <person name="Cotton P."/>
            <person name="Danchin E.G."/>
            <person name="Da Silva C."/>
            <person name="Gautier A."/>
            <person name="Giraud C."/>
            <person name="Giraud T."/>
            <person name="Gonzalez C."/>
            <person name="Grossetete S."/>
            <person name="Guldener U."/>
            <person name="Henrissat B."/>
            <person name="Howlett B.J."/>
            <person name="Kodira C."/>
            <person name="Kretschmer M."/>
            <person name="Lappartient A."/>
            <person name="Leroch M."/>
            <person name="Levis C."/>
            <person name="Mauceli E."/>
            <person name="Neuveglise C."/>
            <person name="Oeser B."/>
            <person name="Pearson M."/>
            <person name="Poulain J."/>
            <person name="Poussereau N."/>
            <person name="Quesneville H."/>
            <person name="Rascle C."/>
            <person name="Schumacher J."/>
            <person name="Segurens B."/>
            <person name="Sexton A."/>
            <person name="Silva E."/>
            <person name="Sirven C."/>
            <person name="Soanes D.M."/>
            <person name="Talbot N.J."/>
            <person name="Templeton M."/>
            <person name="Yandava C."/>
            <person name="Yarden O."/>
            <person name="Zeng Q."/>
            <person name="Rollins J.A."/>
            <person name="Lebrun M.H."/>
            <person name="Dickman M."/>
        </authorList>
    </citation>
    <scope>NUCLEOTIDE SEQUENCE [LARGE SCALE GENOMIC DNA]</scope>
    <source>
        <strain evidence="3">ATCC 18683 / 1980 / Ss-1</strain>
    </source>
</reference>
<dbReference type="Proteomes" id="UP000001312">
    <property type="component" value="Unassembled WGS sequence"/>
</dbReference>
<gene>
    <name evidence="2" type="ORF">SS1G_03044</name>
</gene>
<dbReference type="InParanoid" id="A7ECK5"/>
<dbReference type="AlphaFoldDB" id="A7ECK5"/>
<protein>
    <submittedName>
        <fullName evidence="2">Uncharacterized protein</fullName>
    </submittedName>
</protein>
<dbReference type="GeneID" id="5492311"/>
<evidence type="ECO:0000256" key="1">
    <source>
        <dbReference type="SAM" id="MobiDB-lite"/>
    </source>
</evidence>
<evidence type="ECO:0000313" key="2">
    <source>
        <dbReference type="EMBL" id="EDO00184.1"/>
    </source>
</evidence>